<dbReference type="Proteomes" id="UP000178068">
    <property type="component" value="Unassembled WGS sequence"/>
</dbReference>
<protein>
    <recommendedName>
        <fullName evidence="1">VWFA domain-containing protein</fullName>
    </recommendedName>
</protein>
<sequence>MDTSGKARITTFINGTPLPNGNTPIGAGLEMANRQLVAFAREEVPKYIVLASDGLQNNWPSPYDHIARDGSPGGPSDPTPLSKAIANNIRVITVGIGSDADATLLKDLACKTDPDCTAGNPDNNPSSPRNYFFAADDTSLVDLYERIKNQIASDFSAVVFDELNRDIFETVGVGGPVAISDWEVWETESANPSCTSGSGAVDIKTVPLPGFHLGGDPDEPGTVILDREIDGRKGVFVNFGKLSNGKDRCLILTVKVVNAALFDAGVVDCGFNFVDAQKDGGPNGFVGYTPPGGGAQEIASFNNQEIKIKCNLPWFQTKDGDVGVKGDTSIERAPLPAGQSNADYAVIFGQRLRNEFSSTKGWLVGNYSYNNPSSFERSTDIYASMRKFLGRCSPQTLSTTTMGEVQAQASDPECNIFTWTGSYISNPDWSSGYNGNPAVIFIDGSMIVSNDIRVERGHGVVFVVNGNINVAHSVAVADGVYIAKDVFNSDSSHSCHSSYVDGDGQLNMVGSVYAFGDICLQRSLVDNNQAAEVIHYAPEYLYLFREVLGESKSVFFEEAP</sequence>
<organism evidence="2 3">
    <name type="scientific">Candidatus Woykebacteria bacterium RIFCSPHIGHO2_12_FULL_45_10</name>
    <dbReference type="NCBI Taxonomy" id="1802603"/>
    <lineage>
        <taxon>Bacteria</taxon>
        <taxon>Candidatus Woykeibacteriota</taxon>
    </lineage>
</organism>
<gene>
    <name evidence="2" type="ORF">A3F35_00955</name>
</gene>
<dbReference type="CDD" id="cd00198">
    <property type="entry name" value="vWFA"/>
    <property type="match status" value="1"/>
</dbReference>
<evidence type="ECO:0000259" key="1">
    <source>
        <dbReference type="PROSITE" id="PS50234"/>
    </source>
</evidence>
<accession>A0A1G1WRI5</accession>
<dbReference type="AlphaFoldDB" id="A0A1G1WRI5"/>
<evidence type="ECO:0000313" key="3">
    <source>
        <dbReference type="Proteomes" id="UP000178068"/>
    </source>
</evidence>
<dbReference type="Pfam" id="PF00092">
    <property type="entry name" value="VWA"/>
    <property type="match status" value="1"/>
</dbReference>
<dbReference type="SUPFAM" id="SSF53300">
    <property type="entry name" value="vWA-like"/>
    <property type="match status" value="1"/>
</dbReference>
<dbReference type="PROSITE" id="PS50234">
    <property type="entry name" value="VWFA"/>
    <property type="match status" value="1"/>
</dbReference>
<dbReference type="EMBL" id="MHCZ01000006">
    <property type="protein sequence ID" value="OGY30362.1"/>
    <property type="molecule type" value="Genomic_DNA"/>
</dbReference>
<dbReference type="STRING" id="1802603.A3F35_00955"/>
<proteinExistence type="predicted"/>
<dbReference type="InterPro" id="IPR036465">
    <property type="entry name" value="vWFA_dom_sf"/>
</dbReference>
<name>A0A1G1WRI5_9BACT</name>
<dbReference type="Gene3D" id="3.40.50.410">
    <property type="entry name" value="von Willebrand factor, type A domain"/>
    <property type="match status" value="1"/>
</dbReference>
<feature type="domain" description="VWFA" evidence="1">
    <location>
        <begin position="1"/>
        <end position="147"/>
    </location>
</feature>
<comment type="caution">
    <text evidence="2">The sequence shown here is derived from an EMBL/GenBank/DDBJ whole genome shotgun (WGS) entry which is preliminary data.</text>
</comment>
<reference evidence="2 3" key="1">
    <citation type="journal article" date="2016" name="Nat. Commun.">
        <title>Thousands of microbial genomes shed light on interconnected biogeochemical processes in an aquifer system.</title>
        <authorList>
            <person name="Anantharaman K."/>
            <person name="Brown C.T."/>
            <person name="Hug L.A."/>
            <person name="Sharon I."/>
            <person name="Castelle C.J."/>
            <person name="Probst A.J."/>
            <person name="Thomas B.C."/>
            <person name="Singh A."/>
            <person name="Wilkins M.J."/>
            <person name="Karaoz U."/>
            <person name="Brodie E.L."/>
            <person name="Williams K.H."/>
            <person name="Hubbard S.S."/>
            <person name="Banfield J.F."/>
        </authorList>
    </citation>
    <scope>NUCLEOTIDE SEQUENCE [LARGE SCALE GENOMIC DNA]</scope>
</reference>
<dbReference type="InterPro" id="IPR002035">
    <property type="entry name" value="VWF_A"/>
</dbReference>
<evidence type="ECO:0000313" key="2">
    <source>
        <dbReference type="EMBL" id="OGY30362.1"/>
    </source>
</evidence>